<dbReference type="AlphaFoldDB" id="A0A7T0LM58"/>
<dbReference type="GO" id="GO:0003700">
    <property type="term" value="F:DNA-binding transcription factor activity"/>
    <property type="evidence" value="ECO:0007669"/>
    <property type="project" value="InterPro"/>
</dbReference>
<evidence type="ECO:0000256" key="4">
    <source>
        <dbReference type="ARBA" id="ARBA00023163"/>
    </source>
</evidence>
<evidence type="ECO:0000256" key="3">
    <source>
        <dbReference type="ARBA" id="ARBA00023125"/>
    </source>
</evidence>
<sequence length="303" mass="31866">MDLSAHRLALLLAVHRAGGIVAAAQAQHLTPSAVSQQIKLLEKEAGTRLLDRTPRGAVLTDAGRLLSESAERIELELVAARRSLAEMDPDAPSGHVHVGTIATVIRALLVPLLVRAEQDLPGLTITVEETEGASALTRLRNGELDLLLLERDATAPVRPARGTADVPVLDESWLVVSPPGQAAPGALGDLVRPAWIDLAPGTAGADALERLSRQLGTSLSRRHIAYDYDVVLAMVSAGLGWALLPELAVLSATLPDGVSATRLPGLGTRQLIARHRASRRDPSPAVRALVDLVHAEAAALELG</sequence>
<evidence type="ECO:0000256" key="1">
    <source>
        <dbReference type="ARBA" id="ARBA00009437"/>
    </source>
</evidence>
<keyword evidence="4" id="KW-0804">Transcription</keyword>
<name>A0A7T0LM58_9ACTO</name>
<dbReference type="EMBL" id="CP063989">
    <property type="protein sequence ID" value="QPL06132.1"/>
    <property type="molecule type" value="Genomic_DNA"/>
</dbReference>
<evidence type="ECO:0000313" key="6">
    <source>
        <dbReference type="EMBL" id="QPL06132.1"/>
    </source>
</evidence>
<keyword evidence="7" id="KW-1185">Reference proteome</keyword>
<dbReference type="RefSeq" id="WP_166855557.1">
    <property type="nucleotide sequence ID" value="NZ_CP063989.1"/>
</dbReference>
<gene>
    <name evidence="6" type="ORF">ID810_04205</name>
</gene>
<keyword evidence="2" id="KW-0805">Transcription regulation</keyword>
<evidence type="ECO:0000256" key="2">
    <source>
        <dbReference type="ARBA" id="ARBA00023015"/>
    </source>
</evidence>
<dbReference type="InterPro" id="IPR005119">
    <property type="entry name" value="LysR_subst-bd"/>
</dbReference>
<evidence type="ECO:0000259" key="5">
    <source>
        <dbReference type="PROSITE" id="PS50931"/>
    </source>
</evidence>
<dbReference type="Pfam" id="PF03466">
    <property type="entry name" value="LysR_substrate"/>
    <property type="match status" value="1"/>
</dbReference>
<dbReference type="PROSITE" id="PS50931">
    <property type="entry name" value="HTH_LYSR"/>
    <property type="match status" value="1"/>
</dbReference>
<dbReference type="Gene3D" id="3.40.190.10">
    <property type="entry name" value="Periplasmic binding protein-like II"/>
    <property type="match status" value="2"/>
</dbReference>
<evidence type="ECO:0000313" key="7">
    <source>
        <dbReference type="Proteomes" id="UP000594637"/>
    </source>
</evidence>
<dbReference type="InterPro" id="IPR036388">
    <property type="entry name" value="WH-like_DNA-bd_sf"/>
</dbReference>
<dbReference type="InterPro" id="IPR036390">
    <property type="entry name" value="WH_DNA-bd_sf"/>
</dbReference>
<feature type="domain" description="HTH lysR-type" evidence="5">
    <location>
        <begin position="1"/>
        <end position="60"/>
    </location>
</feature>
<comment type="similarity">
    <text evidence="1">Belongs to the LysR transcriptional regulatory family.</text>
</comment>
<dbReference type="SUPFAM" id="SSF53850">
    <property type="entry name" value="Periplasmic binding protein-like II"/>
    <property type="match status" value="1"/>
</dbReference>
<accession>A0A7T0LM58</accession>
<keyword evidence="3" id="KW-0238">DNA-binding</keyword>
<dbReference type="GO" id="GO:0000976">
    <property type="term" value="F:transcription cis-regulatory region binding"/>
    <property type="evidence" value="ECO:0007669"/>
    <property type="project" value="TreeGrafter"/>
</dbReference>
<reference evidence="6 7" key="1">
    <citation type="submission" date="2020-11" db="EMBL/GenBank/DDBJ databases">
        <title>Actinomyces sp. ZJ750.</title>
        <authorList>
            <person name="Zhou J."/>
        </authorList>
    </citation>
    <scope>NUCLEOTIDE SEQUENCE [LARGE SCALE GENOMIC DNA]</scope>
    <source>
        <strain evidence="6 7">ZJ750</strain>
    </source>
</reference>
<protein>
    <submittedName>
        <fullName evidence="6">LysR family transcriptional regulator</fullName>
    </submittedName>
</protein>
<dbReference type="PANTHER" id="PTHR30126">
    <property type="entry name" value="HTH-TYPE TRANSCRIPTIONAL REGULATOR"/>
    <property type="match status" value="1"/>
</dbReference>
<proteinExistence type="inferred from homology"/>
<dbReference type="InterPro" id="IPR000847">
    <property type="entry name" value="LysR_HTH_N"/>
</dbReference>
<dbReference type="Gene3D" id="1.10.10.10">
    <property type="entry name" value="Winged helix-like DNA-binding domain superfamily/Winged helix DNA-binding domain"/>
    <property type="match status" value="1"/>
</dbReference>
<organism evidence="6 7">
    <name type="scientific">Actinomyces respiraculi</name>
    <dbReference type="NCBI Taxonomy" id="2744574"/>
    <lineage>
        <taxon>Bacteria</taxon>
        <taxon>Bacillati</taxon>
        <taxon>Actinomycetota</taxon>
        <taxon>Actinomycetes</taxon>
        <taxon>Actinomycetales</taxon>
        <taxon>Actinomycetaceae</taxon>
        <taxon>Actinomyces</taxon>
    </lineage>
</organism>
<dbReference type="KEGG" id="arep:ID810_04205"/>
<dbReference type="Pfam" id="PF00126">
    <property type="entry name" value="HTH_1"/>
    <property type="match status" value="1"/>
</dbReference>
<dbReference type="SUPFAM" id="SSF46785">
    <property type="entry name" value="Winged helix' DNA-binding domain"/>
    <property type="match status" value="1"/>
</dbReference>
<dbReference type="Proteomes" id="UP000594637">
    <property type="component" value="Chromosome"/>
</dbReference>
<dbReference type="PANTHER" id="PTHR30126:SF40">
    <property type="entry name" value="HTH-TYPE TRANSCRIPTIONAL REGULATOR GLTR"/>
    <property type="match status" value="1"/>
</dbReference>